<organism evidence="1 2">
    <name type="scientific">Schizophyllum amplum</name>
    <dbReference type="NCBI Taxonomy" id="97359"/>
    <lineage>
        <taxon>Eukaryota</taxon>
        <taxon>Fungi</taxon>
        <taxon>Dikarya</taxon>
        <taxon>Basidiomycota</taxon>
        <taxon>Agaricomycotina</taxon>
        <taxon>Agaricomycetes</taxon>
        <taxon>Agaricomycetidae</taxon>
        <taxon>Agaricales</taxon>
        <taxon>Schizophyllaceae</taxon>
        <taxon>Schizophyllum</taxon>
    </lineage>
</organism>
<comment type="caution">
    <text evidence="1">The sequence shown here is derived from an EMBL/GenBank/DDBJ whole genome shotgun (WGS) entry which is preliminary data.</text>
</comment>
<proteinExistence type="predicted"/>
<evidence type="ECO:0000313" key="2">
    <source>
        <dbReference type="Proteomes" id="UP000320762"/>
    </source>
</evidence>
<accession>A0A550BT98</accession>
<evidence type="ECO:0000313" key="1">
    <source>
        <dbReference type="EMBL" id="TRM55754.1"/>
    </source>
</evidence>
<dbReference type="AlphaFoldDB" id="A0A550BT98"/>
<name>A0A550BT98_9AGAR</name>
<sequence>MRGDGGDAALAVALRRSSSLTGRVLRPFPRKPRAYVSSMTRNYFVVKAKDATALKRRATSTTNSTILDLSRRGGFVTRYESLKRARCRTTWTRCGASPKATRQNFRPSISDFRYGRPCPERAAPVQGARLRALPESSAFRGPDLCLKRRASSPRATRRILMDD</sequence>
<keyword evidence="2" id="KW-1185">Reference proteome</keyword>
<dbReference type="Proteomes" id="UP000320762">
    <property type="component" value="Unassembled WGS sequence"/>
</dbReference>
<protein>
    <submittedName>
        <fullName evidence="1">Uncharacterized protein</fullName>
    </submittedName>
</protein>
<dbReference type="EMBL" id="VDMD01000098">
    <property type="protein sequence ID" value="TRM55754.1"/>
    <property type="molecule type" value="Genomic_DNA"/>
</dbReference>
<reference evidence="1 2" key="1">
    <citation type="journal article" date="2019" name="New Phytol.">
        <title>Comparative genomics reveals unique wood-decay strategies and fruiting body development in the Schizophyllaceae.</title>
        <authorList>
            <person name="Almasi E."/>
            <person name="Sahu N."/>
            <person name="Krizsan K."/>
            <person name="Balint B."/>
            <person name="Kovacs G.M."/>
            <person name="Kiss B."/>
            <person name="Cseklye J."/>
            <person name="Drula E."/>
            <person name="Henrissat B."/>
            <person name="Nagy I."/>
            <person name="Chovatia M."/>
            <person name="Adam C."/>
            <person name="LaButti K."/>
            <person name="Lipzen A."/>
            <person name="Riley R."/>
            <person name="Grigoriev I.V."/>
            <person name="Nagy L.G."/>
        </authorList>
    </citation>
    <scope>NUCLEOTIDE SEQUENCE [LARGE SCALE GENOMIC DNA]</scope>
    <source>
        <strain evidence="1 2">NL-1724</strain>
    </source>
</reference>
<gene>
    <name evidence="1" type="ORF">BD626DRAFT_280420</name>
</gene>